<evidence type="ECO:0000313" key="2">
    <source>
        <dbReference type="Proteomes" id="UP000652761"/>
    </source>
</evidence>
<organism evidence="1 2">
    <name type="scientific">Colocasia esculenta</name>
    <name type="common">Wild taro</name>
    <name type="synonym">Arum esculentum</name>
    <dbReference type="NCBI Taxonomy" id="4460"/>
    <lineage>
        <taxon>Eukaryota</taxon>
        <taxon>Viridiplantae</taxon>
        <taxon>Streptophyta</taxon>
        <taxon>Embryophyta</taxon>
        <taxon>Tracheophyta</taxon>
        <taxon>Spermatophyta</taxon>
        <taxon>Magnoliopsida</taxon>
        <taxon>Liliopsida</taxon>
        <taxon>Araceae</taxon>
        <taxon>Aroideae</taxon>
        <taxon>Colocasieae</taxon>
        <taxon>Colocasia</taxon>
    </lineage>
</organism>
<comment type="caution">
    <text evidence="1">The sequence shown here is derived from an EMBL/GenBank/DDBJ whole genome shotgun (WGS) entry which is preliminary data.</text>
</comment>
<protein>
    <submittedName>
        <fullName evidence="1">Uncharacterized protein</fullName>
    </submittedName>
</protein>
<name>A0A843XKG8_COLES</name>
<accession>A0A843XKG8</accession>
<proteinExistence type="predicted"/>
<reference evidence="1" key="1">
    <citation type="submission" date="2017-07" db="EMBL/GenBank/DDBJ databases">
        <title>Taro Niue Genome Assembly and Annotation.</title>
        <authorList>
            <person name="Atibalentja N."/>
            <person name="Keating K."/>
            <person name="Fields C.J."/>
        </authorList>
    </citation>
    <scope>NUCLEOTIDE SEQUENCE</scope>
    <source>
        <strain evidence="1">Niue_2</strain>
        <tissue evidence="1">Leaf</tissue>
    </source>
</reference>
<gene>
    <name evidence="1" type="ORF">Taro_053169</name>
</gene>
<dbReference type="AlphaFoldDB" id="A0A843XKG8"/>
<evidence type="ECO:0000313" key="1">
    <source>
        <dbReference type="EMBL" id="MQM20154.1"/>
    </source>
</evidence>
<sequence>MNCAELDLYIEEFDSVILQGNLRLTDVQVEKEREKSFTAWLRYRLEEVHLVRCTLYFCRPRVYADRVRLPADYIGCSGDSVCLPYYAGCPGDRVLLPPSSITCPISFSSSNFISKHRMYMFTRPEDLPRARVVWVSTAQTNFRKSMWEALDKATRITSSQDLIAWMDYGPVWMRRDYWESLCHHWATGPWHERSQATKHNQVAHPGKNVHTSGSVSYATYIKKLETDDKTMADRYVEGTPQQDLDLEAWVDVAGGPRKGRVYNFGDSLDNTPVLSSYESSVVPPAYLSSSTATPDSGGEDIRTLIREELLQ</sequence>
<dbReference type="EMBL" id="NMUH01009539">
    <property type="protein sequence ID" value="MQM20154.1"/>
    <property type="molecule type" value="Genomic_DNA"/>
</dbReference>
<dbReference type="Proteomes" id="UP000652761">
    <property type="component" value="Unassembled WGS sequence"/>
</dbReference>
<keyword evidence="2" id="KW-1185">Reference proteome</keyword>